<dbReference type="EnsemblPlants" id="AVESA.00010b.r2.6AG1067090.1">
    <property type="protein sequence ID" value="AVESA.00010b.r2.6AG1067090.1.CDS"/>
    <property type="gene ID" value="AVESA.00010b.r2.6AG1067090"/>
</dbReference>
<reference evidence="1" key="2">
    <citation type="submission" date="2025-09" db="UniProtKB">
        <authorList>
            <consortium name="EnsemblPlants"/>
        </authorList>
    </citation>
    <scope>IDENTIFICATION</scope>
</reference>
<name>A0ACD5YZU0_AVESA</name>
<proteinExistence type="predicted"/>
<accession>A0ACD5YZU0</accession>
<reference evidence="1" key="1">
    <citation type="submission" date="2021-05" db="EMBL/GenBank/DDBJ databases">
        <authorList>
            <person name="Scholz U."/>
            <person name="Mascher M."/>
            <person name="Fiebig A."/>
        </authorList>
    </citation>
    <scope>NUCLEOTIDE SEQUENCE [LARGE SCALE GENOMIC DNA]</scope>
</reference>
<evidence type="ECO:0000313" key="2">
    <source>
        <dbReference type="Proteomes" id="UP001732700"/>
    </source>
</evidence>
<keyword evidence="2" id="KW-1185">Reference proteome</keyword>
<dbReference type="Proteomes" id="UP001732700">
    <property type="component" value="Chromosome 6A"/>
</dbReference>
<organism evidence="1 2">
    <name type="scientific">Avena sativa</name>
    <name type="common">Oat</name>
    <dbReference type="NCBI Taxonomy" id="4498"/>
    <lineage>
        <taxon>Eukaryota</taxon>
        <taxon>Viridiplantae</taxon>
        <taxon>Streptophyta</taxon>
        <taxon>Embryophyta</taxon>
        <taxon>Tracheophyta</taxon>
        <taxon>Spermatophyta</taxon>
        <taxon>Magnoliopsida</taxon>
        <taxon>Liliopsida</taxon>
        <taxon>Poales</taxon>
        <taxon>Poaceae</taxon>
        <taxon>BOP clade</taxon>
        <taxon>Pooideae</taxon>
        <taxon>Poodae</taxon>
        <taxon>Poeae</taxon>
        <taxon>Poeae Chloroplast Group 1 (Aveneae type)</taxon>
        <taxon>Aveninae</taxon>
        <taxon>Avena</taxon>
    </lineage>
</organism>
<sequence>MDIRSSFISAQSEVPSSWGHGDDCCSWEGITCDNGTRKISRLDLPGIYQLIPTAVGNECWNMNLAIFSSFRELQLLNFSWNFACLQNFEGLQGLSKLKYLDLAENCLLESIPGSFGKLASLKVINLSGNNMIGDLQDAGFENLHNLRELHLGSNNLSGSLPASVFALPSLEYLDLSDNLFEGHIPINLSWSLRELYLSSNRLSGSLPTSLFALPFLQYLDLSHNLFEGHIPINSSWKCSSLLQTIRLSENMLRASGYLSGWLFDGIYFSYQSHYDLQGFTFTTKGNPYKYGRNFFMSMSGIDLSENVLSGEIPPEIGNLSHIKSLNLSNNFITGPIPTTFANMSEIESLDLSVNRLNGPIPWQLTRLSSIAVFSVAYSNLSGCLPDSGQFGSFDMDSYKGNNNLRSCTSSSGPVAPNDTVGNVSDDSDPILYVVTAVSFISAFWATVTFVFCHSFRQGVILKL</sequence>
<protein>
    <submittedName>
        <fullName evidence="1">Uncharacterized protein</fullName>
    </submittedName>
</protein>
<evidence type="ECO:0000313" key="1">
    <source>
        <dbReference type="EnsemblPlants" id="AVESA.00010b.r2.6AG1067090.1.CDS"/>
    </source>
</evidence>